<dbReference type="AlphaFoldDB" id="A0A7Y9ET11"/>
<accession>A0A7Y9ET11</accession>
<dbReference type="Proteomes" id="UP000552045">
    <property type="component" value="Unassembled WGS sequence"/>
</dbReference>
<comment type="caution">
    <text evidence="3">The sequence shown here is derived from an EMBL/GenBank/DDBJ whole genome shotgun (WGS) entry which is preliminary data.</text>
</comment>
<feature type="compositionally biased region" description="Basic and acidic residues" evidence="1">
    <location>
        <begin position="326"/>
        <end position="340"/>
    </location>
</feature>
<organism evidence="3 4">
    <name type="scientific">Microbacterium pseudoresistens</name>
    <dbReference type="NCBI Taxonomy" id="640634"/>
    <lineage>
        <taxon>Bacteria</taxon>
        <taxon>Bacillati</taxon>
        <taxon>Actinomycetota</taxon>
        <taxon>Actinomycetes</taxon>
        <taxon>Micrococcales</taxon>
        <taxon>Microbacteriaceae</taxon>
        <taxon>Microbacterium</taxon>
    </lineage>
</organism>
<dbReference type="InterPro" id="IPR010359">
    <property type="entry name" value="IrrE_HExxH"/>
</dbReference>
<proteinExistence type="predicted"/>
<evidence type="ECO:0000313" key="4">
    <source>
        <dbReference type="Proteomes" id="UP000552045"/>
    </source>
</evidence>
<reference evidence="3 4" key="1">
    <citation type="submission" date="2020-07" db="EMBL/GenBank/DDBJ databases">
        <title>Sequencing the genomes of 1000 actinobacteria strains.</title>
        <authorList>
            <person name="Klenk H.-P."/>
        </authorList>
    </citation>
    <scope>NUCLEOTIDE SEQUENCE [LARGE SCALE GENOMIC DNA]</scope>
    <source>
        <strain evidence="3 4">DSM 22185</strain>
    </source>
</reference>
<evidence type="ECO:0000313" key="3">
    <source>
        <dbReference type="EMBL" id="NYD53236.1"/>
    </source>
</evidence>
<gene>
    <name evidence="3" type="ORF">BKA02_000291</name>
</gene>
<keyword evidence="4" id="KW-1185">Reference proteome</keyword>
<sequence>MRRSPAEAQAAREAKLELMAEKLQAAVEGLTTGEDWKRAIEFAARFRAKSFRNTLLIFAQHAEAYERGKVSEPVPTYVAGFKQWQQLDRSVAGQSGYMIYAPVMGRFASKNPSDPMSWRRLTQREKPAAGEVVRSKMVNVKPAYVWDVSQTTGAEIPERPMPRLLEGEAPAGLWTGLAGQVTAERFTLADAAGASAIMGANGMTDYESRVVTVRADMDDAARVKTLAHELGHVRMHDPAESVTHHRGIREVEAESVAMMIGAAHGMDTSDYTIPYVASWASSVADKEPVDVVRETGERVRRVALDILDKLPDTGIGDGYPPGLDRSGPDAERETTTERTAELGAAAPMRSTASVDVAVPAL</sequence>
<name>A0A7Y9ET11_9MICO</name>
<dbReference type="Pfam" id="PF06114">
    <property type="entry name" value="Peptidase_M78"/>
    <property type="match status" value="1"/>
</dbReference>
<dbReference type="RefSeq" id="WP_179435109.1">
    <property type="nucleotide sequence ID" value="NZ_BAABLC010000003.1"/>
</dbReference>
<evidence type="ECO:0000256" key="1">
    <source>
        <dbReference type="SAM" id="MobiDB-lite"/>
    </source>
</evidence>
<protein>
    <recommendedName>
        <fullName evidence="2">IrrE N-terminal-like domain-containing protein</fullName>
    </recommendedName>
</protein>
<evidence type="ECO:0000259" key="2">
    <source>
        <dbReference type="Pfam" id="PF06114"/>
    </source>
</evidence>
<feature type="domain" description="IrrE N-terminal-like" evidence="2">
    <location>
        <begin position="204"/>
        <end position="263"/>
    </location>
</feature>
<feature type="region of interest" description="Disordered" evidence="1">
    <location>
        <begin position="313"/>
        <end position="351"/>
    </location>
</feature>
<dbReference type="EMBL" id="JACCBH010000001">
    <property type="protein sequence ID" value="NYD53236.1"/>
    <property type="molecule type" value="Genomic_DNA"/>
</dbReference>